<dbReference type="Proteomes" id="UP000613011">
    <property type="component" value="Unassembled WGS sequence"/>
</dbReference>
<dbReference type="GO" id="GO:0016020">
    <property type="term" value="C:membrane"/>
    <property type="evidence" value="ECO:0007669"/>
    <property type="project" value="UniProtKB-SubCell"/>
</dbReference>
<keyword evidence="5 6" id="KW-0472">Membrane</keyword>
<keyword evidence="7" id="KW-0732">Signal</keyword>
<reference evidence="8" key="1">
    <citation type="submission" date="2021-01" db="EMBL/GenBank/DDBJ databases">
        <title>Ramlibacter sp. strain AW1 16S ribosomal RNA gene Genome sequencing and assembly.</title>
        <authorList>
            <person name="Kang M."/>
        </authorList>
    </citation>
    <scope>NUCLEOTIDE SEQUENCE</scope>
    <source>
        <strain evidence="8">AW1</strain>
    </source>
</reference>
<dbReference type="GO" id="GO:0033013">
    <property type="term" value="P:tetrapyrrole metabolic process"/>
    <property type="evidence" value="ECO:0007669"/>
    <property type="project" value="UniProtKB-ARBA"/>
</dbReference>
<evidence type="ECO:0000313" key="9">
    <source>
        <dbReference type="Proteomes" id="UP000613011"/>
    </source>
</evidence>
<organism evidence="8 9">
    <name type="scientific">Ramlibacter aurantiacus</name>
    <dbReference type="NCBI Taxonomy" id="2801330"/>
    <lineage>
        <taxon>Bacteria</taxon>
        <taxon>Pseudomonadati</taxon>
        <taxon>Pseudomonadota</taxon>
        <taxon>Betaproteobacteria</taxon>
        <taxon>Burkholderiales</taxon>
        <taxon>Comamonadaceae</taxon>
        <taxon>Ramlibacter</taxon>
    </lineage>
</organism>
<feature type="transmembrane region" description="Helical" evidence="6">
    <location>
        <begin position="51"/>
        <end position="72"/>
    </location>
</feature>
<dbReference type="InterPro" id="IPR004307">
    <property type="entry name" value="TspO_MBR"/>
</dbReference>
<dbReference type="RefSeq" id="WP_201682105.1">
    <property type="nucleotide sequence ID" value="NZ_JAEQNA010000001.1"/>
</dbReference>
<dbReference type="InterPro" id="IPR038330">
    <property type="entry name" value="TspO/MBR-related_sf"/>
</dbReference>
<dbReference type="PANTHER" id="PTHR10057:SF0">
    <property type="entry name" value="TRANSLOCATOR PROTEIN"/>
    <property type="match status" value="1"/>
</dbReference>
<dbReference type="AlphaFoldDB" id="A0A936ZCF8"/>
<proteinExistence type="inferred from homology"/>
<comment type="similarity">
    <text evidence="2">Belongs to the TspO/BZRP family.</text>
</comment>
<protein>
    <submittedName>
        <fullName evidence="8">Tryptophan-rich sensory protein</fullName>
    </submittedName>
</protein>
<comment type="caution">
    <text evidence="8">The sequence shown here is derived from an EMBL/GenBank/DDBJ whole genome shotgun (WGS) entry which is preliminary data.</text>
</comment>
<sequence>MSAASSRALSIGLLASLAITFAAAAVGAIASSSSAAFYASLDRPAWAPPASVFGPVWTLLYLLMAVSAWLVWRTQGLRSASAALGAYALQLVANALWTWLFFAWKMGAAAFVDAVVLWALVAFTAFKFWQARRVAGVLMLPYLGWVTYAVFLTFSIWRRNPGLL</sequence>
<evidence type="ECO:0000256" key="2">
    <source>
        <dbReference type="ARBA" id="ARBA00007524"/>
    </source>
</evidence>
<comment type="subcellular location">
    <subcellularLocation>
        <location evidence="1">Membrane</location>
        <topology evidence="1">Multi-pass membrane protein</topology>
    </subcellularLocation>
</comment>
<keyword evidence="4 6" id="KW-1133">Transmembrane helix</keyword>
<feature type="transmembrane region" description="Helical" evidence="6">
    <location>
        <begin position="136"/>
        <end position="157"/>
    </location>
</feature>
<evidence type="ECO:0000256" key="3">
    <source>
        <dbReference type="ARBA" id="ARBA00022692"/>
    </source>
</evidence>
<feature type="signal peptide" evidence="7">
    <location>
        <begin position="1"/>
        <end position="24"/>
    </location>
</feature>
<dbReference type="PIRSF" id="PIRSF005859">
    <property type="entry name" value="PBR"/>
    <property type="match status" value="1"/>
</dbReference>
<evidence type="ECO:0000256" key="5">
    <source>
        <dbReference type="ARBA" id="ARBA00023136"/>
    </source>
</evidence>
<evidence type="ECO:0000256" key="4">
    <source>
        <dbReference type="ARBA" id="ARBA00022989"/>
    </source>
</evidence>
<feature type="transmembrane region" description="Helical" evidence="6">
    <location>
        <begin position="108"/>
        <end position="129"/>
    </location>
</feature>
<evidence type="ECO:0000256" key="7">
    <source>
        <dbReference type="SAM" id="SignalP"/>
    </source>
</evidence>
<dbReference type="PANTHER" id="PTHR10057">
    <property type="entry name" value="PERIPHERAL-TYPE BENZODIAZEPINE RECEPTOR"/>
    <property type="match status" value="1"/>
</dbReference>
<dbReference type="FunFam" id="1.20.1260.100:FF:000001">
    <property type="entry name" value="translocator protein 2"/>
    <property type="match status" value="1"/>
</dbReference>
<feature type="chain" id="PRO_5038107630" evidence="7">
    <location>
        <begin position="25"/>
        <end position="164"/>
    </location>
</feature>
<keyword evidence="3 6" id="KW-0812">Transmembrane</keyword>
<dbReference type="Pfam" id="PF03073">
    <property type="entry name" value="TspO_MBR"/>
    <property type="match status" value="1"/>
</dbReference>
<keyword evidence="9" id="KW-1185">Reference proteome</keyword>
<gene>
    <name evidence="8" type="ORF">JI739_01695</name>
</gene>
<accession>A0A936ZCF8</accession>
<name>A0A936ZCF8_9BURK</name>
<dbReference type="CDD" id="cd15904">
    <property type="entry name" value="TSPO_MBR"/>
    <property type="match status" value="1"/>
</dbReference>
<evidence type="ECO:0000256" key="1">
    <source>
        <dbReference type="ARBA" id="ARBA00004141"/>
    </source>
</evidence>
<feature type="transmembrane region" description="Helical" evidence="6">
    <location>
        <begin position="84"/>
        <end position="102"/>
    </location>
</feature>
<evidence type="ECO:0000256" key="6">
    <source>
        <dbReference type="SAM" id="Phobius"/>
    </source>
</evidence>
<dbReference type="Gene3D" id="1.20.1260.100">
    <property type="entry name" value="TspO/MBR protein"/>
    <property type="match status" value="1"/>
</dbReference>
<dbReference type="EMBL" id="JAEQNA010000001">
    <property type="protein sequence ID" value="MBL0419049.1"/>
    <property type="molecule type" value="Genomic_DNA"/>
</dbReference>
<evidence type="ECO:0000313" key="8">
    <source>
        <dbReference type="EMBL" id="MBL0419049.1"/>
    </source>
</evidence>